<dbReference type="InterPro" id="IPR000195">
    <property type="entry name" value="Rab-GAP-TBC_dom"/>
</dbReference>
<dbReference type="GO" id="GO:0031267">
    <property type="term" value="F:small GTPase binding"/>
    <property type="evidence" value="ECO:0007669"/>
    <property type="project" value="TreeGrafter"/>
</dbReference>
<dbReference type="InParanoid" id="A0A3N4LFX5"/>
<gene>
    <name evidence="2" type="ORF">L211DRAFT_858720</name>
</gene>
<keyword evidence="3" id="KW-1185">Reference proteome</keyword>
<dbReference type="GO" id="GO:0005096">
    <property type="term" value="F:GTPase activator activity"/>
    <property type="evidence" value="ECO:0007669"/>
    <property type="project" value="TreeGrafter"/>
</dbReference>
<dbReference type="PROSITE" id="PS50086">
    <property type="entry name" value="TBC_RABGAP"/>
    <property type="match status" value="1"/>
</dbReference>
<dbReference type="FunFam" id="1.10.8.270:FF:000023">
    <property type="entry name" value="TBC domain-containing protein C1778.09"/>
    <property type="match status" value="1"/>
</dbReference>
<dbReference type="InterPro" id="IPR050302">
    <property type="entry name" value="Rab_GAP_TBC_domain"/>
</dbReference>
<dbReference type="Proteomes" id="UP000267821">
    <property type="component" value="Unassembled WGS sequence"/>
</dbReference>
<name>A0A3N4LFX5_9PEZI</name>
<dbReference type="SMART" id="SM00164">
    <property type="entry name" value="TBC"/>
    <property type="match status" value="1"/>
</dbReference>
<dbReference type="FunFam" id="1.10.472.80:FF:000055">
    <property type="entry name" value="TBC domain-containing protein C1778.09"/>
    <property type="match status" value="1"/>
</dbReference>
<organism evidence="2 3">
    <name type="scientific">Terfezia boudieri ATCC MYA-4762</name>
    <dbReference type="NCBI Taxonomy" id="1051890"/>
    <lineage>
        <taxon>Eukaryota</taxon>
        <taxon>Fungi</taxon>
        <taxon>Dikarya</taxon>
        <taxon>Ascomycota</taxon>
        <taxon>Pezizomycotina</taxon>
        <taxon>Pezizomycetes</taxon>
        <taxon>Pezizales</taxon>
        <taxon>Pezizaceae</taxon>
        <taxon>Terfezia</taxon>
    </lineage>
</organism>
<dbReference type="Gene3D" id="1.10.472.80">
    <property type="entry name" value="Ypt/Rab-GAP domain of gyp1p, domain 3"/>
    <property type="match status" value="1"/>
</dbReference>
<dbReference type="STRING" id="1051890.A0A3N4LFX5"/>
<proteinExistence type="predicted"/>
<reference evidence="2 3" key="1">
    <citation type="journal article" date="2018" name="Nat. Ecol. Evol.">
        <title>Pezizomycetes genomes reveal the molecular basis of ectomycorrhizal truffle lifestyle.</title>
        <authorList>
            <person name="Murat C."/>
            <person name="Payen T."/>
            <person name="Noel B."/>
            <person name="Kuo A."/>
            <person name="Morin E."/>
            <person name="Chen J."/>
            <person name="Kohler A."/>
            <person name="Krizsan K."/>
            <person name="Balestrini R."/>
            <person name="Da Silva C."/>
            <person name="Montanini B."/>
            <person name="Hainaut M."/>
            <person name="Levati E."/>
            <person name="Barry K.W."/>
            <person name="Belfiori B."/>
            <person name="Cichocki N."/>
            <person name="Clum A."/>
            <person name="Dockter R.B."/>
            <person name="Fauchery L."/>
            <person name="Guy J."/>
            <person name="Iotti M."/>
            <person name="Le Tacon F."/>
            <person name="Lindquist E.A."/>
            <person name="Lipzen A."/>
            <person name="Malagnac F."/>
            <person name="Mello A."/>
            <person name="Molinier V."/>
            <person name="Miyauchi S."/>
            <person name="Poulain J."/>
            <person name="Riccioni C."/>
            <person name="Rubini A."/>
            <person name="Sitrit Y."/>
            <person name="Splivallo R."/>
            <person name="Traeger S."/>
            <person name="Wang M."/>
            <person name="Zifcakova L."/>
            <person name="Wipf D."/>
            <person name="Zambonelli A."/>
            <person name="Paolocci F."/>
            <person name="Nowrousian M."/>
            <person name="Ottonello S."/>
            <person name="Baldrian P."/>
            <person name="Spatafora J.W."/>
            <person name="Henrissat B."/>
            <person name="Nagy L.G."/>
            <person name="Aury J.M."/>
            <person name="Wincker P."/>
            <person name="Grigoriev I.V."/>
            <person name="Bonfante P."/>
            <person name="Martin F.M."/>
        </authorList>
    </citation>
    <scope>NUCLEOTIDE SEQUENCE [LARGE SCALE GENOMIC DNA]</scope>
    <source>
        <strain evidence="2 3">ATCC MYA-4762</strain>
    </source>
</reference>
<dbReference type="PANTHER" id="PTHR47219:SF9">
    <property type="entry name" value="GTPASE ACTIVATING PROTEIN AND CENTROSOME-ASSOCIATED, ISOFORM B"/>
    <property type="match status" value="1"/>
</dbReference>
<dbReference type="SUPFAM" id="SSF47923">
    <property type="entry name" value="Ypt/Rab-GAP domain of gyp1p"/>
    <property type="match status" value="2"/>
</dbReference>
<dbReference type="AlphaFoldDB" id="A0A3N4LFX5"/>
<dbReference type="OrthoDB" id="294251at2759"/>
<dbReference type="PANTHER" id="PTHR47219">
    <property type="entry name" value="RAB GTPASE-ACTIVATING PROTEIN 1-LIKE"/>
    <property type="match status" value="1"/>
</dbReference>
<sequence>MLQSPGVWQKDETREKEIERAKKWKAMATSMTSGTKNKKLTEGAGMNWKFSTKDPKLISRTWKGIPDCWRGAAWHSFLTSSAEKRGNCLPDEELKAIYHELVERGSADDVQIDLDVPRTISSHIMFRRRYRGGQRLLFRVLHALSLHFPEVGYVQGMAALAATLLCYYDEETTFIMLVRLWELRGLGKLYEPGFGGLIEALDELENKWLKGGLAFQQLEVLKIEPTAYGTKWYLTLFNYSIPFPAQLRVWDVFMLLGDPETPAPASSSEHTIPNDPQQTQIGFGGTLDIIHATSAALIDGMKDMLLTSDFENAMKMLTSWIPVKDEELLMKVAKTEWKMRRRRRPFGGRELTGGGAGIIAGARETLPTSPAVSQRGRH</sequence>
<protein>
    <submittedName>
        <fullName evidence="2">RabGAP/TBC</fullName>
    </submittedName>
</protein>
<dbReference type="Pfam" id="PF00566">
    <property type="entry name" value="RabGAP-TBC"/>
    <property type="match status" value="1"/>
</dbReference>
<evidence type="ECO:0000313" key="3">
    <source>
        <dbReference type="Proteomes" id="UP000267821"/>
    </source>
</evidence>
<dbReference type="InterPro" id="IPR035969">
    <property type="entry name" value="Rab-GAP_TBC_sf"/>
</dbReference>
<feature type="domain" description="Rab-GAP TBC" evidence="1">
    <location>
        <begin position="64"/>
        <end position="257"/>
    </location>
</feature>
<evidence type="ECO:0000313" key="2">
    <source>
        <dbReference type="EMBL" id="RPB20608.1"/>
    </source>
</evidence>
<accession>A0A3N4LFX5</accession>
<dbReference type="EMBL" id="ML121569">
    <property type="protein sequence ID" value="RPB20608.1"/>
    <property type="molecule type" value="Genomic_DNA"/>
</dbReference>
<evidence type="ECO:0000259" key="1">
    <source>
        <dbReference type="PROSITE" id="PS50086"/>
    </source>
</evidence>
<dbReference type="Gene3D" id="1.10.8.270">
    <property type="entry name" value="putative rabgap domain of human tbc1 domain family member 14 like domains"/>
    <property type="match status" value="1"/>
</dbReference>